<comment type="caution">
    <text evidence="1">The sequence shown here is derived from an EMBL/GenBank/DDBJ whole genome shotgun (WGS) entry which is preliminary data.</text>
</comment>
<organism evidence="1 2">
    <name type="scientific">Solanum commersonii</name>
    <name type="common">Commerson's wild potato</name>
    <name type="synonym">Commerson's nightshade</name>
    <dbReference type="NCBI Taxonomy" id="4109"/>
    <lineage>
        <taxon>Eukaryota</taxon>
        <taxon>Viridiplantae</taxon>
        <taxon>Streptophyta</taxon>
        <taxon>Embryophyta</taxon>
        <taxon>Tracheophyta</taxon>
        <taxon>Spermatophyta</taxon>
        <taxon>Magnoliopsida</taxon>
        <taxon>eudicotyledons</taxon>
        <taxon>Gunneridae</taxon>
        <taxon>Pentapetalae</taxon>
        <taxon>asterids</taxon>
        <taxon>lamiids</taxon>
        <taxon>Solanales</taxon>
        <taxon>Solanaceae</taxon>
        <taxon>Solanoideae</taxon>
        <taxon>Solaneae</taxon>
        <taxon>Solanum</taxon>
    </lineage>
</organism>
<accession>A0A9J5W440</accession>
<protein>
    <submittedName>
        <fullName evidence="1">Uncharacterized protein</fullName>
    </submittedName>
</protein>
<evidence type="ECO:0000313" key="2">
    <source>
        <dbReference type="Proteomes" id="UP000824120"/>
    </source>
</evidence>
<name>A0A9J5W440_SOLCO</name>
<evidence type="ECO:0000313" key="1">
    <source>
        <dbReference type="EMBL" id="KAG5570161.1"/>
    </source>
</evidence>
<proteinExistence type="predicted"/>
<keyword evidence="2" id="KW-1185">Reference proteome</keyword>
<dbReference type="AlphaFoldDB" id="A0A9J5W440"/>
<sequence>MPLSQKPGTFAISFLYGKCSSLKFRWAICPTVSKAEGTIIPCGSKTSKTCKMQIPHFCKIHQLLVHIHDSSNYNLTTQHSSQQMNAKVNRNKAKDSPSISHPTIHDSSTYDIFKYGTYLIQEGYIVWAMASDDADFSCAKQLMPSSGC</sequence>
<dbReference type="EMBL" id="JACXVP010000012">
    <property type="protein sequence ID" value="KAG5570161.1"/>
    <property type="molecule type" value="Genomic_DNA"/>
</dbReference>
<dbReference type="Proteomes" id="UP000824120">
    <property type="component" value="Chromosome 12"/>
</dbReference>
<reference evidence="1 2" key="1">
    <citation type="submission" date="2020-09" db="EMBL/GenBank/DDBJ databases">
        <title>De no assembly of potato wild relative species, Solanum commersonii.</title>
        <authorList>
            <person name="Cho K."/>
        </authorList>
    </citation>
    <scope>NUCLEOTIDE SEQUENCE [LARGE SCALE GENOMIC DNA]</scope>
    <source>
        <strain evidence="1">LZ3.2</strain>
        <tissue evidence="1">Leaf</tissue>
    </source>
</reference>
<gene>
    <name evidence="1" type="ORF">H5410_059927</name>
</gene>